<dbReference type="InterPro" id="IPR004447">
    <property type="entry name" value="Peptidase_S41A"/>
</dbReference>
<gene>
    <name evidence="7" type="ORF">LDC_1381</name>
</gene>
<dbReference type="FunFam" id="2.30.42.10:FF:000063">
    <property type="entry name" value="Peptidase, S41 family"/>
    <property type="match status" value="1"/>
</dbReference>
<dbReference type="SMART" id="SM00245">
    <property type="entry name" value="TSPc"/>
    <property type="match status" value="1"/>
</dbReference>
<dbReference type="GO" id="GO:0004175">
    <property type="term" value="F:endopeptidase activity"/>
    <property type="evidence" value="ECO:0007669"/>
    <property type="project" value="TreeGrafter"/>
</dbReference>
<dbReference type="Pfam" id="PF22694">
    <property type="entry name" value="CtpB_N-like"/>
    <property type="match status" value="1"/>
</dbReference>
<comment type="caution">
    <text evidence="7">The sequence shown here is derived from an EMBL/GenBank/DDBJ whole genome shotgun (WGS) entry which is preliminary data.</text>
</comment>
<keyword evidence="3 7" id="KW-0378">Hydrolase</keyword>
<keyword evidence="2 7" id="KW-0645">Protease</keyword>
<dbReference type="GO" id="GO:0006508">
    <property type="term" value="P:proteolysis"/>
    <property type="evidence" value="ECO:0007669"/>
    <property type="project" value="UniProtKB-KW"/>
</dbReference>
<dbReference type="SUPFAM" id="SSF52096">
    <property type="entry name" value="ClpP/crotonase"/>
    <property type="match status" value="1"/>
</dbReference>
<dbReference type="PANTHER" id="PTHR32060">
    <property type="entry name" value="TAIL-SPECIFIC PROTEASE"/>
    <property type="match status" value="1"/>
</dbReference>
<dbReference type="EMBL" id="ADZX01000440">
    <property type="protein sequence ID" value="EFK96598.1"/>
    <property type="molecule type" value="Genomic_DNA"/>
</dbReference>
<dbReference type="CDD" id="cd06782">
    <property type="entry name" value="cpPDZ_CPP-like"/>
    <property type="match status" value="1"/>
</dbReference>
<dbReference type="Pfam" id="PF17820">
    <property type="entry name" value="PDZ_6"/>
    <property type="match status" value="1"/>
</dbReference>
<dbReference type="InterPro" id="IPR041489">
    <property type="entry name" value="PDZ_6"/>
</dbReference>
<keyword evidence="4" id="KW-0720">Serine protease</keyword>
<sequence>MNSATPTPSKARFGKYIGIYLAIILFVCAFGLGVLAGQAYYVRKQIQNENGQIEISKVINLNRTLNKSDEVNFYQFWEIWDKIKQKYVNTNVKDVDLFYGAIEGMVYALGDPYSVYMVPKTADEFAKDLSGEFEGIGAEIGIKGGQLTVVAPLTDSPAEKAGLRAGDKILSIDKASTFGMDVNTAVSQIRGKAGTEVVLVITRNGAGKAFEVKITREKINVPSVNFSWQGDKVAYIRVLQFNEDTETDFDRYVSRLAKEGAKGIVLDLRNNPGGFLDTAVSMSSEWIENGVIVSEKSENGYGKDHPVVGGHRLVGYKTVVLVNGGSASASEIVAGALQDHGKAIVLGEKTFGKGSVQDFETFEDGSALKLTVAEWYTPNGRNINKDGIRPDIEFKEDWENEKIGEDKMLEKALELLTAKQWPPEKDKIVTTTTAEKAP</sequence>
<dbReference type="Pfam" id="PF03572">
    <property type="entry name" value="Peptidase_S41"/>
    <property type="match status" value="1"/>
</dbReference>
<dbReference type="CDD" id="cd07560">
    <property type="entry name" value="Peptidase_S41_CPP"/>
    <property type="match status" value="1"/>
</dbReference>
<keyword evidence="5" id="KW-1133">Transmembrane helix</keyword>
<name>D9PIM3_9ZZZZ</name>
<feature type="transmembrane region" description="Helical" evidence="5">
    <location>
        <begin position="20"/>
        <end position="41"/>
    </location>
</feature>
<dbReference type="Gene3D" id="2.30.42.10">
    <property type="match status" value="1"/>
</dbReference>
<dbReference type="InterPro" id="IPR001478">
    <property type="entry name" value="PDZ"/>
</dbReference>
<dbReference type="Gene3D" id="3.30.750.44">
    <property type="match status" value="1"/>
</dbReference>
<dbReference type="SMART" id="SM00228">
    <property type="entry name" value="PDZ"/>
    <property type="match status" value="1"/>
</dbReference>
<dbReference type="PROSITE" id="PS50106">
    <property type="entry name" value="PDZ"/>
    <property type="match status" value="1"/>
</dbReference>
<dbReference type="GO" id="GO:0030288">
    <property type="term" value="C:outer membrane-bounded periplasmic space"/>
    <property type="evidence" value="ECO:0007669"/>
    <property type="project" value="TreeGrafter"/>
</dbReference>
<dbReference type="GO" id="GO:0008236">
    <property type="term" value="F:serine-type peptidase activity"/>
    <property type="evidence" value="ECO:0007669"/>
    <property type="project" value="UniProtKB-KW"/>
</dbReference>
<evidence type="ECO:0000256" key="4">
    <source>
        <dbReference type="ARBA" id="ARBA00022825"/>
    </source>
</evidence>
<dbReference type="SUPFAM" id="SSF50156">
    <property type="entry name" value="PDZ domain-like"/>
    <property type="match status" value="1"/>
</dbReference>
<dbReference type="AlphaFoldDB" id="D9PIM3"/>
<dbReference type="InterPro" id="IPR055210">
    <property type="entry name" value="CtpA/B_N"/>
</dbReference>
<comment type="similarity">
    <text evidence="1">Belongs to the peptidase S41A family.</text>
</comment>
<evidence type="ECO:0000256" key="5">
    <source>
        <dbReference type="SAM" id="Phobius"/>
    </source>
</evidence>
<evidence type="ECO:0000259" key="6">
    <source>
        <dbReference type="PROSITE" id="PS50106"/>
    </source>
</evidence>
<dbReference type="EC" id="3.4.21.-" evidence="7"/>
<dbReference type="InterPro" id="IPR029045">
    <property type="entry name" value="ClpP/crotonase-like_dom_sf"/>
</dbReference>
<evidence type="ECO:0000256" key="1">
    <source>
        <dbReference type="ARBA" id="ARBA00009179"/>
    </source>
</evidence>
<dbReference type="InterPro" id="IPR005151">
    <property type="entry name" value="Tail-specific_protease"/>
</dbReference>
<dbReference type="InterPro" id="IPR036034">
    <property type="entry name" value="PDZ_sf"/>
</dbReference>
<accession>D9PIM3</accession>
<dbReference type="PANTHER" id="PTHR32060:SF30">
    <property type="entry name" value="CARBOXY-TERMINAL PROCESSING PROTEASE CTPA"/>
    <property type="match status" value="1"/>
</dbReference>
<proteinExistence type="inferred from homology"/>
<dbReference type="NCBIfam" id="TIGR00225">
    <property type="entry name" value="prc"/>
    <property type="match status" value="1"/>
</dbReference>
<reference evidence="7" key="1">
    <citation type="submission" date="2010-07" db="EMBL/GenBank/DDBJ databases">
        <authorList>
            <consortium name="CONSOLIDER consortium CSD2007-00005"/>
            <person name="Guazzaroni M.-E."/>
            <person name="Richter M."/>
            <person name="Garcia-Salamanca A."/>
            <person name="Yarza P."/>
            <person name="Ferrer M."/>
        </authorList>
    </citation>
    <scope>NUCLEOTIDE SEQUENCE</scope>
</reference>
<protein>
    <submittedName>
        <fullName evidence="7">Carboxyl-terminal protease</fullName>
        <ecNumber evidence="7">3.4.21.-</ecNumber>
    </submittedName>
</protein>
<dbReference type="Gene3D" id="3.90.226.10">
    <property type="entry name" value="2-enoyl-CoA Hydratase, Chain A, domain 1"/>
    <property type="match status" value="1"/>
</dbReference>
<evidence type="ECO:0000256" key="2">
    <source>
        <dbReference type="ARBA" id="ARBA00022670"/>
    </source>
</evidence>
<evidence type="ECO:0000256" key="3">
    <source>
        <dbReference type="ARBA" id="ARBA00022801"/>
    </source>
</evidence>
<dbReference type="GO" id="GO:0007165">
    <property type="term" value="P:signal transduction"/>
    <property type="evidence" value="ECO:0007669"/>
    <property type="project" value="TreeGrafter"/>
</dbReference>
<reference evidence="7" key="2">
    <citation type="journal article" date="2011" name="Microb. Ecol.">
        <title>Taxonomic and Functional Metagenomic Profiling of the Microbial Community in the Anoxic Sediment of a Sub-saline Shallow Lake (Laguna de Carrizo, Central Spain).</title>
        <authorList>
            <person name="Ferrer M."/>
            <person name="Guazzaroni M.E."/>
            <person name="Richter M."/>
            <person name="Garcia-Salamanca A."/>
            <person name="Yarza P."/>
            <person name="Suarez-Suarez A."/>
            <person name="Solano J."/>
            <person name="Alcaide M."/>
            <person name="van Dillewijn P."/>
            <person name="Molina-Henares M.A."/>
            <person name="Lopez-Cortes N."/>
            <person name="Al-Ramahi Y."/>
            <person name="Guerrero C."/>
            <person name="Acosta A."/>
            <person name="de Eugenio L.I."/>
            <person name="Martinez V."/>
            <person name="Marques S."/>
            <person name="Rojo F."/>
            <person name="Santero E."/>
            <person name="Genilloud O."/>
            <person name="Perez-Perez J."/>
            <person name="Rossello-Mora R."/>
            <person name="Ramos J.L."/>
        </authorList>
    </citation>
    <scope>NUCLEOTIDE SEQUENCE</scope>
</reference>
<keyword evidence="5" id="KW-0812">Transmembrane</keyword>
<evidence type="ECO:0000313" key="7">
    <source>
        <dbReference type="EMBL" id="EFK96598.1"/>
    </source>
</evidence>
<organism evidence="7">
    <name type="scientific">sediment metagenome</name>
    <dbReference type="NCBI Taxonomy" id="749907"/>
    <lineage>
        <taxon>unclassified sequences</taxon>
        <taxon>metagenomes</taxon>
        <taxon>ecological metagenomes</taxon>
    </lineage>
</organism>
<keyword evidence="5" id="KW-0472">Membrane</keyword>
<feature type="domain" description="PDZ" evidence="6">
    <location>
        <begin position="122"/>
        <end position="204"/>
    </location>
</feature>